<dbReference type="InterPro" id="IPR045584">
    <property type="entry name" value="Pilin-like"/>
</dbReference>
<dbReference type="InterPro" id="IPR000983">
    <property type="entry name" value="Bac_GSPG_pilin"/>
</dbReference>
<dbReference type="InterPro" id="IPR012902">
    <property type="entry name" value="N_methyl_site"/>
</dbReference>
<dbReference type="Gene3D" id="3.30.700.10">
    <property type="entry name" value="Glycoprotein, Type 4 Pilin"/>
    <property type="match status" value="1"/>
</dbReference>
<keyword evidence="1" id="KW-0488">Methylation</keyword>
<dbReference type="Pfam" id="PF07963">
    <property type="entry name" value="N_methyl"/>
    <property type="match status" value="1"/>
</dbReference>
<reference evidence="3 4" key="1">
    <citation type="submission" date="2020-08" db="EMBL/GenBank/DDBJ databases">
        <title>Novel species isolated from subtropical streams in China.</title>
        <authorList>
            <person name="Lu H."/>
        </authorList>
    </citation>
    <scope>NUCLEOTIDE SEQUENCE [LARGE SCALE GENOMIC DNA]</scope>
    <source>
        <strain evidence="3 4">KACC 16656</strain>
    </source>
</reference>
<keyword evidence="2" id="KW-0812">Transmembrane</keyword>
<evidence type="ECO:0000313" key="3">
    <source>
        <dbReference type="EMBL" id="MBC3809245.1"/>
    </source>
</evidence>
<evidence type="ECO:0000256" key="2">
    <source>
        <dbReference type="SAM" id="Phobius"/>
    </source>
</evidence>
<organism evidence="3 4">
    <name type="scientific">Undibacterium seohonense</name>
    <dbReference type="NCBI Taxonomy" id="1344950"/>
    <lineage>
        <taxon>Bacteria</taxon>
        <taxon>Pseudomonadati</taxon>
        <taxon>Pseudomonadota</taxon>
        <taxon>Betaproteobacteria</taxon>
        <taxon>Burkholderiales</taxon>
        <taxon>Oxalobacteraceae</taxon>
        <taxon>Undibacterium</taxon>
    </lineage>
</organism>
<evidence type="ECO:0000313" key="4">
    <source>
        <dbReference type="Proteomes" id="UP000648257"/>
    </source>
</evidence>
<sequence length="131" mass="14775">MRNGDKPKKSKNGFTLIELIVALAIVAIILTIAAPKYFGNIDKTKEAVLREDLYVLRDAIDKYYGDKNKYPDALEDLVTEKYLRSVPIDPFTLSARSWVLVPPEDTSLGVISNVRSSAPNKARDGTWFKDW</sequence>
<comment type="caution">
    <text evidence="3">The sequence shown here is derived from an EMBL/GenBank/DDBJ whole genome shotgun (WGS) entry which is preliminary data.</text>
</comment>
<keyword evidence="4" id="KW-1185">Reference proteome</keyword>
<protein>
    <submittedName>
        <fullName evidence="3">Type II secretion system protein</fullName>
    </submittedName>
</protein>
<accession>A0ABR6X9K7</accession>
<evidence type="ECO:0000256" key="1">
    <source>
        <dbReference type="ARBA" id="ARBA00022481"/>
    </source>
</evidence>
<dbReference type="EMBL" id="JACOFW010000028">
    <property type="protein sequence ID" value="MBC3809245.1"/>
    <property type="molecule type" value="Genomic_DNA"/>
</dbReference>
<gene>
    <name evidence="3" type="ORF">H8K52_18045</name>
</gene>
<name>A0ABR6X9K7_9BURK</name>
<proteinExistence type="predicted"/>
<dbReference type="RefSeq" id="WP_186924305.1">
    <property type="nucleotide sequence ID" value="NZ_JACOFW010000028.1"/>
</dbReference>
<dbReference type="PRINTS" id="PR00813">
    <property type="entry name" value="BCTERIALGSPG"/>
</dbReference>
<feature type="transmembrane region" description="Helical" evidence="2">
    <location>
        <begin position="12"/>
        <end position="34"/>
    </location>
</feature>
<keyword evidence="2" id="KW-0472">Membrane</keyword>
<dbReference type="SUPFAM" id="SSF54523">
    <property type="entry name" value="Pili subunits"/>
    <property type="match status" value="1"/>
</dbReference>
<dbReference type="Proteomes" id="UP000648257">
    <property type="component" value="Unassembled WGS sequence"/>
</dbReference>
<dbReference type="NCBIfam" id="TIGR02532">
    <property type="entry name" value="IV_pilin_GFxxxE"/>
    <property type="match status" value="1"/>
</dbReference>
<keyword evidence="2" id="KW-1133">Transmembrane helix</keyword>